<dbReference type="EMBL" id="MQTW01000017">
    <property type="protein sequence ID" value="RYC93583.1"/>
    <property type="molecule type" value="Genomic_DNA"/>
</dbReference>
<evidence type="ECO:0000313" key="2">
    <source>
        <dbReference type="Proteomes" id="UP000290540"/>
    </source>
</evidence>
<sequence length="68" mass="7560">MTPLADIKNPSREEHLDTLDGLDTETVALSQSSLPPEIANLFTRFEGEREKRLTRKMDAHLIPIASAA</sequence>
<protein>
    <submittedName>
        <fullName evidence="1">Uncharacterized protein</fullName>
    </submittedName>
</protein>
<name>A0A4Q2W335_FUSOX</name>
<proteinExistence type="predicted"/>
<gene>
    <name evidence="1" type="ORF">BFJ63_vAg3563</name>
</gene>
<dbReference type="AlphaFoldDB" id="A0A4Q2W335"/>
<accession>A0A4Q2W335</accession>
<reference evidence="1 2" key="1">
    <citation type="submission" date="2016-12" db="EMBL/GenBank/DDBJ databases">
        <title>Draft genome sequence of Fusarium oxysporum causing rot on Narcissus.</title>
        <authorList>
            <person name="Armitage A.D."/>
            <person name="Taylor A."/>
            <person name="Clarkson J.P."/>
            <person name="Harrison R.J."/>
            <person name="Jackson A.C."/>
        </authorList>
    </citation>
    <scope>NUCLEOTIDE SEQUENCE [LARGE SCALE GENOMIC DNA]</scope>
    <source>
        <strain evidence="1 2">N139</strain>
    </source>
</reference>
<dbReference type="Proteomes" id="UP000290540">
    <property type="component" value="Unassembled WGS sequence"/>
</dbReference>
<comment type="caution">
    <text evidence="1">The sequence shown here is derived from an EMBL/GenBank/DDBJ whole genome shotgun (WGS) entry which is preliminary data.</text>
</comment>
<evidence type="ECO:0000313" key="1">
    <source>
        <dbReference type="EMBL" id="RYC93583.1"/>
    </source>
</evidence>
<organism evidence="1 2">
    <name type="scientific">Fusarium oxysporum f. sp. narcissi</name>
    <dbReference type="NCBI Taxonomy" id="451672"/>
    <lineage>
        <taxon>Eukaryota</taxon>
        <taxon>Fungi</taxon>
        <taxon>Dikarya</taxon>
        <taxon>Ascomycota</taxon>
        <taxon>Pezizomycotina</taxon>
        <taxon>Sordariomycetes</taxon>
        <taxon>Hypocreomycetidae</taxon>
        <taxon>Hypocreales</taxon>
        <taxon>Nectriaceae</taxon>
        <taxon>Fusarium</taxon>
        <taxon>Fusarium oxysporum species complex</taxon>
    </lineage>
</organism>